<feature type="transmembrane region" description="Helical" evidence="11">
    <location>
        <begin position="155"/>
        <end position="174"/>
    </location>
</feature>
<evidence type="ECO:0000256" key="2">
    <source>
        <dbReference type="ARBA" id="ARBA00006375"/>
    </source>
</evidence>
<evidence type="ECO:0000256" key="5">
    <source>
        <dbReference type="ARBA" id="ARBA00022737"/>
    </source>
</evidence>
<dbReference type="EMBL" id="VFQX01000029">
    <property type="protein sequence ID" value="KAF0978528.1"/>
    <property type="molecule type" value="Genomic_DNA"/>
</dbReference>
<evidence type="ECO:0000256" key="7">
    <source>
        <dbReference type="ARBA" id="ARBA00023136"/>
    </source>
</evidence>
<name>A0A6A5BXP8_NAEFO</name>
<feature type="repeat" description="Solcar" evidence="8">
    <location>
        <begin position="323"/>
        <end position="407"/>
    </location>
</feature>
<feature type="transmembrane region" description="Helical" evidence="11">
    <location>
        <begin position="194"/>
        <end position="212"/>
    </location>
</feature>
<comment type="subcellular location">
    <subcellularLocation>
        <location evidence="1">Membrane</location>
        <topology evidence="1">Multi-pass membrane protein</topology>
    </subcellularLocation>
</comment>
<comment type="similarity">
    <text evidence="2 9">Belongs to the mitochondrial carrier (TC 2.A.29) family.</text>
</comment>
<dbReference type="SUPFAM" id="SSF103506">
    <property type="entry name" value="Mitochondrial carrier"/>
    <property type="match status" value="1"/>
</dbReference>
<proteinExistence type="inferred from homology"/>
<dbReference type="VEuPathDB" id="AmoebaDB:NfTy_042330"/>
<dbReference type="VEuPathDB" id="AmoebaDB:FDP41_002348"/>
<dbReference type="GO" id="GO:0055085">
    <property type="term" value="P:transmembrane transport"/>
    <property type="evidence" value="ECO:0007669"/>
    <property type="project" value="InterPro"/>
</dbReference>
<evidence type="ECO:0000256" key="4">
    <source>
        <dbReference type="ARBA" id="ARBA00022692"/>
    </source>
</evidence>
<feature type="repeat" description="Solcar" evidence="8">
    <location>
        <begin position="191"/>
        <end position="279"/>
    </location>
</feature>
<dbReference type="Pfam" id="PF00153">
    <property type="entry name" value="Mito_carr"/>
    <property type="match status" value="3"/>
</dbReference>
<protein>
    <recommendedName>
        <fullName evidence="14">Mitochondrial carrier protein</fullName>
    </recommendedName>
</protein>
<sequence>MKSSSLPTTSSETRSHHVGSVPSSLTSSPNSPSPHQNHQNHHHTSHHQTHHHTFLPPHSYMIQQQEPTSLSNDKSTLLAKKQVKQLRWIDFISGSMAAIVSDTLLQPLDTVKTRQQFVGEVVAGGQTTNRFVYRNVFDAFWTIARQEGMRGLFRGWVPTMFGSLPAGAIYFGTYESMKRFSMQHSEYLREHKHFAYMLSGSIAEFMGSLVFVPSELIKCRFQTNTLPQYQLEQATWKTFYQVAKVEGVTGLFRGYSATMVRDIPYSMTQFLLYELLKKTILKRKKQAMKQQEMELSSNNNHLDVTSQGNGNYMLKTIPPKVKLSVLESILVGGTAGGVAACLSNPIDVIKTRLQTSISFRGGFLSMFRHIMKEEGWRGFFKGVTPRVMWVTFSTAIMFSVFEFVSHALTERFVDDDSNGSDESKSTSSGNIASSSSTSSIEKRGAALSSDRVLLENVNAASSSDSLK</sequence>
<evidence type="ECO:0000256" key="8">
    <source>
        <dbReference type="PROSITE-ProRule" id="PRU00282"/>
    </source>
</evidence>
<feature type="compositionally biased region" description="Polar residues" evidence="10">
    <location>
        <begin position="1"/>
        <end position="12"/>
    </location>
</feature>
<dbReference type="InterPro" id="IPR018108">
    <property type="entry name" value="MCP_transmembrane"/>
</dbReference>
<dbReference type="PRINTS" id="PR00926">
    <property type="entry name" value="MITOCARRIER"/>
</dbReference>
<dbReference type="RefSeq" id="XP_044563241.1">
    <property type="nucleotide sequence ID" value="XM_044705532.1"/>
</dbReference>
<accession>A0A6A5BXP8</accession>
<evidence type="ECO:0000313" key="12">
    <source>
        <dbReference type="EMBL" id="KAF0978528.1"/>
    </source>
</evidence>
<keyword evidence="3 9" id="KW-0813">Transport</keyword>
<dbReference type="VEuPathDB" id="AmoebaDB:NF0007630"/>
<evidence type="ECO:0000256" key="10">
    <source>
        <dbReference type="SAM" id="MobiDB-lite"/>
    </source>
</evidence>
<feature type="compositionally biased region" description="Basic residues" evidence="10">
    <location>
        <begin position="38"/>
        <end position="53"/>
    </location>
</feature>
<dbReference type="OMA" id="IGPRTMW"/>
<dbReference type="PANTHER" id="PTHR45667">
    <property type="entry name" value="S-ADENOSYLMETHIONINE MITOCHONDRIAL CARRIER PROTEIN"/>
    <property type="match status" value="1"/>
</dbReference>
<evidence type="ECO:0000313" key="13">
    <source>
        <dbReference type="Proteomes" id="UP000444721"/>
    </source>
</evidence>
<dbReference type="Proteomes" id="UP000444721">
    <property type="component" value="Unassembled WGS sequence"/>
</dbReference>
<dbReference type="InterPro" id="IPR023395">
    <property type="entry name" value="MCP_dom_sf"/>
</dbReference>
<feature type="compositionally biased region" description="Low complexity" evidence="10">
    <location>
        <begin position="425"/>
        <end position="439"/>
    </location>
</feature>
<evidence type="ECO:0008006" key="14">
    <source>
        <dbReference type="Google" id="ProtNLM"/>
    </source>
</evidence>
<evidence type="ECO:0000256" key="6">
    <source>
        <dbReference type="ARBA" id="ARBA00022989"/>
    </source>
</evidence>
<feature type="transmembrane region" description="Helical" evidence="11">
    <location>
        <begin position="387"/>
        <end position="408"/>
    </location>
</feature>
<dbReference type="GO" id="GO:0016020">
    <property type="term" value="C:membrane"/>
    <property type="evidence" value="ECO:0007669"/>
    <property type="project" value="UniProtKB-SubCell"/>
</dbReference>
<feature type="region of interest" description="Disordered" evidence="10">
    <location>
        <begin position="1"/>
        <end position="53"/>
    </location>
</feature>
<dbReference type="OrthoDB" id="276989at2759"/>
<gene>
    <name evidence="12" type="ORF">FDP41_002348</name>
</gene>
<feature type="region of interest" description="Disordered" evidence="10">
    <location>
        <begin position="415"/>
        <end position="447"/>
    </location>
</feature>
<organism evidence="12 13">
    <name type="scientific">Naegleria fowleri</name>
    <name type="common">Brain eating amoeba</name>
    <dbReference type="NCBI Taxonomy" id="5763"/>
    <lineage>
        <taxon>Eukaryota</taxon>
        <taxon>Discoba</taxon>
        <taxon>Heterolobosea</taxon>
        <taxon>Tetramitia</taxon>
        <taxon>Eutetramitia</taxon>
        <taxon>Vahlkampfiidae</taxon>
        <taxon>Naegleria</taxon>
    </lineage>
</organism>
<keyword evidence="6 11" id="KW-1133">Transmembrane helix</keyword>
<evidence type="ECO:0000256" key="1">
    <source>
        <dbReference type="ARBA" id="ARBA00004141"/>
    </source>
</evidence>
<evidence type="ECO:0000256" key="11">
    <source>
        <dbReference type="SAM" id="Phobius"/>
    </source>
</evidence>
<keyword evidence="4 8" id="KW-0812">Transmembrane</keyword>
<comment type="caution">
    <text evidence="12">The sequence shown here is derived from an EMBL/GenBank/DDBJ whole genome shotgun (WGS) entry which is preliminary data.</text>
</comment>
<dbReference type="InterPro" id="IPR002067">
    <property type="entry name" value="MCP"/>
</dbReference>
<dbReference type="Gene3D" id="1.50.40.10">
    <property type="entry name" value="Mitochondrial carrier domain"/>
    <property type="match status" value="2"/>
</dbReference>
<reference evidence="12 13" key="1">
    <citation type="journal article" date="2019" name="Sci. Rep.">
        <title>Nanopore sequencing improves the draft genome of the human pathogenic amoeba Naegleria fowleri.</title>
        <authorList>
            <person name="Liechti N."/>
            <person name="Schurch N."/>
            <person name="Bruggmann R."/>
            <person name="Wittwer M."/>
        </authorList>
    </citation>
    <scope>NUCLEOTIDE SEQUENCE [LARGE SCALE GENOMIC DNA]</scope>
    <source>
        <strain evidence="12 13">ATCC 30894</strain>
    </source>
</reference>
<evidence type="ECO:0000256" key="3">
    <source>
        <dbReference type="ARBA" id="ARBA00022448"/>
    </source>
</evidence>
<keyword evidence="7 8" id="KW-0472">Membrane</keyword>
<keyword evidence="13" id="KW-1185">Reference proteome</keyword>
<dbReference type="AlphaFoldDB" id="A0A6A5BXP8"/>
<dbReference type="PROSITE" id="PS50920">
    <property type="entry name" value="SOLCAR"/>
    <property type="match status" value="3"/>
</dbReference>
<feature type="compositionally biased region" description="Low complexity" evidence="10">
    <location>
        <begin position="20"/>
        <end position="37"/>
    </location>
</feature>
<dbReference type="GeneID" id="68109566"/>
<keyword evidence="5" id="KW-0677">Repeat</keyword>
<evidence type="ECO:0000256" key="9">
    <source>
        <dbReference type="RuleBase" id="RU000488"/>
    </source>
</evidence>
<feature type="repeat" description="Solcar" evidence="8">
    <location>
        <begin position="85"/>
        <end position="180"/>
    </location>
</feature>